<dbReference type="EMBL" id="JBBPBM010000024">
    <property type="protein sequence ID" value="KAK8542264.1"/>
    <property type="molecule type" value="Genomic_DNA"/>
</dbReference>
<keyword evidence="5" id="KW-1133">Transmembrane helix</keyword>
<keyword evidence="3" id="KW-0812">Transmembrane</keyword>
<reference evidence="7 8" key="1">
    <citation type="journal article" date="2024" name="G3 (Bethesda)">
        <title>Genome assembly of Hibiscus sabdariffa L. provides insights into metabolisms of medicinal natural products.</title>
        <authorList>
            <person name="Kim T."/>
        </authorList>
    </citation>
    <scope>NUCLEOTIDE SEQUENCE [LARGE SCALE GENOMIC DNA]</scope>
    <source>
        <strain evidence="7">TK-2024</strain>
        <tissue evidence="7">Old leaves</tissue>
    </source>
</reference>
<evidence type="ECO:0000313" key="8">
    <source>
        <dbReference type="Proteomes" id="UP001472677"/>
    </source>
</evidence>
<keyword evidence="4" id="KW-0677">Repeat</keyword>
<proteinExistence type="predicted"/>
<dbReference type="InterPro" id="IPR032675">
    <property type="entry name" value="LRR_dom_sf"/>
</dbReference>
<comment type="caution">
    <text evidence="7">The sequence shown here is derived from an EMBL/GenBank/DDBJ whole genome shotgun (WGS) entry which is preliminary data.</text>
</comment>
<name>A0ABR2DLG2_9ROSI</name>
<dbReference type="PANTHER" id="PTHR27008:SF590">
    <property type="entry name" value="PROTEIN KINASE DOMAIN-CONTAINING PROTEIN"/>
    <property type="match status" value="1"/>
</dbReference>
<dbReference type="SUPFAM" id="SSF52058">
    <property type="entry name" value="L domain-like"/>
    <property type="match status" value="1"/>
</dbReference>
<sequence>MPVLGHLDLSENEFSSEVSSKLGKIESLVQVNISHNHLTGALPSSGAFLVINETTVVGNDLCGSSFSPCKKFKN</sequence>
<evidence type="ECO:0000313" key="7">
    <source>
        <dbReference type="EMBL" id="KAK8542264.1"/>
    </source>
</evidence>
<keyword evidence="8" id="KW-1185">Reference proteome</keyword>
<evidence type="ECO:0000256" key="3">
    <source>
        <dbReference type="ARBA" id="ARBA00022692"/>
    </source>
</evidence>
<keyword evidence="6" id="KW-0472">Membrane</keyword>
<dbReference type="InterPro" id="IPR051809">
    <property type="entry name" value="Plant_receptor-like_S/T_kinase"/>
</dbReference>
<keyword evidence="2" id="KW-0433">Leucine-rich repeat</keyword>
<evidence type="ECO:0000256" key="1">
    <source>
        <dbReference type="ARBA" id="ARBA00004370"/>
    </source>
</evidence>
<evidence type="ECO:0000256" key="4">
    <source>
        <dbReference type="ARBA" id="ARBA00022737"/>
    </source>
</evidence>
<dbReference type="Pfam" id="PF00560">
    <property type="entry name" value="LRR_1"/>
    <property type="match status" value="1"/>
</dbReference>
<accession>A0ABR2DLG2</accession>
<gene>
    <name evidence="7" type="ORF">V6N12_014865</name>
</gene>
<dbReference type="Proteomes" id="UP001472677">
    <property type="component" value="Unassembled WGS sequence"/>
</dbReference>
<comment type="subcellular location">
    <subcellularLocation>
        <location evidence="1">Membrane</location>
    </subcellularLocation>
</comment>
<protein>
    <submittedName>
        <fullName evidence="7">Uncharacterized protein</fullName>
    </submittedName>
</protein>
<organism evidence="7 8">
    <name type="scientific">Hibiscus sabdariffa</name>
    <name type="common">roselle</name>
    <dbReference type="NCBI Taxonomy" id="183260"/>
    <lineage>
        <taxon>Eukaryota</taxon>
        <taxon>Viridiplantae</taxon>
        <taxon>Streptophyta</taxon>
        <taxon>Embryophyta</taxon>
        <taxon>Tracheophyta</taxon>
        <taxon>Spermatophyta</taxon>
        <taxon>Magnoliopsida</taxon>
        <taxon>eudicotyledons</taxon>
        <taxon>Gunneridae</taxon>
        <taxon>Pentapetalae</taxon>
        <taxon>rosids</taxon>
        <taxon>malvids</taxon>
        <taxon>Malvales</taxon>
        <taxon>Malvaceae</taxon>
        <taxon>Malvoideae</taxon>
        <taxon>Hibiscus</taxon>
    </lineage>
</organism>
<dbReference type="InterPro" id="IPR001611">
    <property type="entry name" value="Leu-rich_rpt"/>
</dbReference>
<dbReference type="Gene3D" id="3.80.10.10">
    <property type="entry name" value="Ribonuclease Inhibitor"/>
    <property type="match status" value="1"/>
</dbReference>
<evidence type="ECO:0000256" key="6">
    <source>
        <dbReference type="ARBA" id="ARBA00023136"/>
    </source>
</evidence>
<evidence type="ECO:0000256" key="2">
    <source>
        <dbReference type="ARBA" id="ARBA00022614"/>
    </source>
</evidence>
<evidence type="ECO:0000256" key="5">
    <source>
        <dbReference type="ARBA" id="ARBA00022989"/>
    </source>
</evidence>
<dbReference type="PANTHER" id="PTHR27008">
    <property type="entry name" value="OS04G0122200 PROTEIN"/>
    <property type="match status" value="1"/>
</dbReference>